<dbReference type="Proteomes" id="UP001551189">
    <property type="component" value="Unassembled WGS sequence"/>
</dbReference>
<evidence type="ECO:0000259" key="10">
    <source>
        <dbReference type="PROSITE" id="PS50929"/>
    </source>
</evidence>
<feature type="compositionally biased region" description="Low complexity" evidence="7">
    <location>
        <begin position="978"/>
        <end position="993"/>
    </location>
</feature>
<dbReference type="InterPro" id="IPR039421">
    <property type="entry name" value="Type_1_exporter"/>
</dbReference>
<keyword evidence="5 8" id="KW-1133">Transmembrane helix</keyword>
<feature type="transmembrane region" description="Helical" evidence="8">
    <location>
        <begin position="818"/>
        <end position="838"/>
    </location>
</feature>
<keyword evidence="2 8" id="KW-0812">Transmembrane</keyword>
<feature type="compositionally biased region" description="Basic and acidic residues" evidence="7">
    <location>
        <begin position="622"/>
        <end position="633"/>
    </location>
</feature>
<feature type="region of interest" description="Disordered" evidence="7">
    <location>
        <begin position="974"/>
        <end position="1005"/>
    </location>
</feature>
<evidence type="ECO:0000256" key="7">
    <source>
        <dbReference type="SAM" id="MobiDB-lite"/>
    </source>
</evidence>
<dbReference type="SMART" id="SM00382">
    <property type="entry name" value="AAA"/>
    <property type="match status" value="2"/>
</dbReference>
<dbReference type="InterPro" id="IPR003593">
    <property type="entry name" value="AAA+_ATPase"/>
</dbReference>
<protein>
    <submittedName>
        <fullName evidence="11">ABC transporter ATP-binding protein</fullName>
    </submittedName>
</protein>
<feature type="transmembrane region" description="Helical" evidence="8">
    <location>
        <begin position="164"/>
        <end position="181"/>
    </location>
</feature>
<dbReference type="Pfam" id="PF00664">
    <property type="entry name" value="ABC_membrane"/>
    <property type="match status" value="1"/>
</dbReference>
<feature type="transmembrane region" description="Helical" evidence="8">
    <location>
        <begin position="138"/>
        <end position="158"/>
    </location>
</feature>
<evidence type="ECO:0000256" key="1">
    <source>
        <dbReference type="ARBA" id="ARBA00004651"/>
    </source>
</evidence>
<comment type="caution">
    <text evidence="11">The sequence shown here is derived from an EMBL/GenBank/DDBJ whole genome shotgun (WGS) entry which is preliminary data.</text>
</comment>
<dbReference type="InterPro" id="IPR011527">
    <property type="entry name" value="ABC1_TM_dom"/>
</dbReference>
<dbReference type="RefSeq" id="WP_359690215.1">
    <property type="nucleotide sequence ID" value="NZ_JBEYXT010000006.1"/>
</dbReference>
<dbReference type="GO" id="GO:0005524">
    <property type="term" value="F:ATP binding"/>
    <property type="evidence" value="ECO:0007669"/>
    <property type="project" value="UniProtKB-KW"/>
</dbReference>
<dbReference type="PROSITE" id="PS50893">
    <property type="entry name" value="ABC_TRANSPORTER_2"/>
    <property type="match status" value="2"/>
</dbReference>
<dbReference type="SUPFAM" id="SSF52540">
    <property type="entry name" value="P-loop containing nucleoside triphosphate hydrolases"/>
    <property type="match status" value="2"/>
</dbReference>
<feature type="region of interest" description="Disordered" evidence="7">
    <location>
        <begin position="615"/>
        <end position="662"/>
    </location>
</feature>
<dbReference type="EMBL" id="JBEYXT010000006">
    <property type="protein sequence ID" value="MEU6799916.1"/>
    <property type="molecule type" value="Genomic_DNA"/>
</dbReference>
<feature type="transmembrane region" description="Helical" evidence="8">
    <location>
        <begin position="904"/>
        <end position="926"/>
    </location>
</feature>
<evidence type="ECO:0000256" key="3">
    <source>
        <dbReference type="ARBA" id="ARBA00022741"/>
    </source>
</evidence>
<feature type="transmembrane region" description="Helical" evidence="8">
    <location>
        <begin position="717"/>
        <end position="734"/>
    </location>
</feature>
<feature type="transmembrane region" description="Helical" evidence="8">
    <location>
        <begin position="60"/>
        <end position="77"/>
    </location>
</feature>
<evidence type="ECO:0000256" key="2">
    <source>
        <dbReference type="ARBA" id="ARBA00022692"/>
    </source>
</evidence>
<evidence type="ECO:0000256" key="8">
    <source>
        <dbReference type="SAM" id="Phobius"/>
    </source>
</evidence>
<dbReference type="InterPro" id="IPR027417">
    <property type="entry name" value="P-loop_NTPase"/>
</dbReference>
<evidence type="ECO:0000256" key="6">
    <source>
        <dbReference type="ARBA" id="ARBA00023136"/>
    </source>
</evidence>
<dbReference type="Pfam" id="PF00005">
    <property type="entry name" value="ABC_tran"/>
    <property type="match status" value="2"/>
</dbReference>
<evidence type="ECO:0000256" key="4">
    <source>
        <dbReference type="ARBA" id="ARBA00022840"/>
    </source>
</evidence>
<dbReference type="Gene3D" id="3.40.50.300">
    <property type="entry name" value="P-loop containing nucleotide triphosphate hydrolases"/>
    <property type="match status" value="2"/>
</dbReference>
<feature type="domain" description="ABC transporter" evidence="9">
    <location>
        <begin position="336"/>
        <end position="573"/>
    </location>
</feature>
<evidence type="ECO:0000259" key="9">
    <source>
        <dbReference type="PROSITE" id="PS50893"/>
    </source>
</evidence>
<keyword evidence="3" id="KW-0547">Nucleotide-binding</keyword>
<organism evidence="11 12">
    <name type="scientific">Streptomyces neyagawaensis</name>
    <dbReference type="NCBI Taxonomy" id="42238"/>
    <lineage>
        <taxon>Bacteria</taxon>
        <taxon>Bacillati</taxon>
        <taxon>Actinomycetota</taxon>
        <taxon>Actinomycetes</taxon>
        <taxon>Kitasatosporales</taxon>
        <taxon>Streptomycetaceae</taxon>
        <taxon>Streptomyces</taxon>
    </lineage>
</organism>
<comment type="subcellular location">
    <subcellularLocation>
        <location evidence="1">Cell membrane</location>
        <topology evidence="1">Multi-pass membrane protein</topology>
    </subcellularLocation>
</comment>
<accession>A0ABV3ARV7</accession>
<feature type="transmembrane region" description="Helical" evidence="8">
    <location>
        <begin position="23"/>
        <end position="48"/>
    </location>
</feature>
<dbReference type="InterPro" id="IPR003439">
    <property type="entry name" value="ABC_transporter-like_ATP-bd"/>
</dbReference>
<dbReference type="Gene3D" id="1.20.1560.10">
    <property type="entry name" value="ABC transporter type 1, transmembrane domain"/>
    <property type="match status" value="2"/>
</dbReference>
<keyword evidence="6 8" id="KW-0472">Membrane</keyword>
<dbReference type="SUPFAM" id="SSF90123">
    <property type="entry name" value="ABC transporter transmembrane region"/>
    <property type="match status" value="2"/>
</dbReference>
<feature type="domain" description="ABC transmembrane type-1" evidence="10">
    <location>
        <begin position="28"/>
        <end position="305"/>
    </location>
</feature>
<evidence type="ECO:0000313" key="12">
    <source>
        <dbReference type="Proteomes" id="UP001551189"/>
    </source>
</evidence>
<dbReference type="InterPro" id="IPR036640">
    <property type="entry name" value="ABC1_TM_sf"/>
</dbReference>
<dbReference type="PANTHER" id="PTHR24221:SF654">
    <property type="entry name" value="ATP-BINDING CASSETTE SUB-FAMILY B MEMBER 6"/>
    <property type="match status" value="1"/>
</dbReference>
<proteinExistence type="predicted"/>
<feature type="transmembrane region" description="Helical" evidence="8">
    <location>
        <begin position="683"/>
        <end position="705"/>
    </location>
</feature>
<gene>
    <name evidence="11" type="ORF">ABZ931_02680</name>
</gene>
<name>A0ABV3ARV7_9ACTN</name>
<feature type="domain" description="ABC transmembrane type-1" evidence="10">
    <location>
        <begin position="687"/>
        <end position="951"/>
    </location>
</feature>
<reference evidence="11 12" key="1">
    <citation type="submission" date="2024-06" db="EMBL/GenBank/DDBJ databases">
        <title>The Natural Products Discovery Center: Release of the First 8490 Sequenced Strains for Exploring Actinobacteria Biosynthetic Diversity.</title>
        <authorList>
            <person name="Kalkreuter E."/>
            <person name="Kautsar S.A."/>
            <person name="Yang D."/>
            <person name="Bader C.D."/>
            <person name="Teijaro C.N."/>
            <person name="Fluegel L."/>
            <person name="Davis C.M."/>
            <person name="Simpson J.R."/>
            <person name="Lauterbach L."/>
            <person name="Steele A.D."/>
            <person name="Gui C."/>
            <person name="Meng S."/>
            <person name="Li G."/>
            <person name="Viehrig K."/>
            <person name="Ye F."/>
            <person name="Su P."/>
            <person name="Kiefer A.F."/>
            <person name="Nichols A."/>
            <person name="Cepeda A.J."/>
            <person name="Yan W."/>
            <person name="Fan B."/>
            <person name="Jiang Y."/>
            <person name="Adhikari A."/>
            <person name="Zheng C.-J."/>
            <person name="Schuster L."/>
            <person name="Cowan T.M."/>
            <person name="Smanski M.J."/>
            <person name="Chevrette M.G."/>
            <person name="De Carvalho L.P.S."/>
            <person name="Shen B."/>
        </authorList>
    </citation>
    <scope>NUCLEOTIDE SEQUENCE [LARGE SCALE GENOMIC DNA]</scope>
    <source>
        <strain evidence="11 12">NPDC046851</strain>
    </source>
</reference>
<evidence type="ECO:0000313" key="11">
    <source>
        <dbReference type="EMBL" id="MEU6799916.1"/>
    </source>
</evidence>
<dbReference type="PROSITE" id="PS50929">
    <property type="entry name" value="ABC_TM1F"/>
    <property type="match status" value="2"/>
</dbReference>
<evidence type="ECO:0000256" key="5">
    <source>
        <dbReference type="ARBA" id="ARBA00022989"/>
    </source>
</evidence>
<keyword evidence="4 11" id="KW-0067">ATP-binding</keyword>
<sequence length="1246" mass="131403">MDRVPVDRRAADRLLLRVVRRGGAWGGVLAAASLLLAGVFVVLPAVMGRAVDAVLGDGDATLWLTLTAVAVALLVVCDAADDYAGAVANARSTAWLRHTLLGHVLDLGARATRRHTPGELVARLVGNSAQAGSAPSGLVWAVTELIPPVGAIVALALIDPWLCLTFVAGLPLIVLMVRAFVRDVSDLNDRYFAVQGRIAARLADALTGIRTITAAGTTAREADRVLEPLPELHRHGRGMWRAFARVSARDAVIVPLLEVAVLAVAGFELARGRITPGQMLAASEYVLLATGVSSLVGSVNQLAVSRATAGRVADVLNEPTTPYGSRGLPPEGGGHVEFRRVTVRTADAGTVLNGIDLDLTPRRLTAVVGRSGSGKSLLAALAGRLTDPDDGEIRLDGVPLRDVDRTELRRAVAYGFERPALLGETFADAIAFGPRTPSAPEVRAGASAARADPFIRTMPDRYATPLASTPLSGGETQRLGLARAFAQCAPSGRLLVLDDVTASLDTVTEHHITRALTDTGPLADRTRLVVTHRASTAARADRVVWLADGHVRAEGTHRELWEDPEYRAVFRGEGEEAPQTFGRADEGAVRPERALNGTTRDVRPERTDVGAVRSAWADEGADERAVRPRRDPDGSGAVNAPGARREPAADMPGARRARTASAPGARGLLRATLRTRRRQFVRLAGWSLVQAVPALLSGWLVARAVDDGFLAGRTAEGFGWLGLLAGSVLIGAWGTRQATLHLAEVVEPFRDDLVSLVTTGALRRSAHLGRPADTAGVARLTEQVEIARESYGAVVMFVQTFTVTAVSVLLGLTALDPALLLFVVPPLTAGLTLFLLALRALAARQRAVVLADEAIAEQVHTVAGGLRDVTACGAEHLVRTSTGARVDRAAEAARALARLTALRTAALGVGGWLPLALILFGAPWLVDRGVTAGAILGALTYLSQSLQPALQGLVQGVGSSGLWLLVTTTRILETTEEPATPQKATPARTAPKPATAPPPRHPHDGALELRHVTFSYARTAEPVVKNLDLTLPPGTHLAVVGPSGAGKSTLAALIAGLLEPRTGDIHLGGADVGALDPACLSDARVLIPQEAYVFTGTVRENLTYLHPEAPTATLDEAVEEIGATALIERLGGYEAQVDPGRLSAGERQQIALVRALLPPTHLHVLDEATCHLDPPAEARAERAFATRPSTLIVCAHRISSALRADLTLVLDGPRHDVGTHDELMTTCALYRDLIGHWDRATTSVPS</sequence>
<dbReference type="PANTHER" id="PTHR24221">
    <property type="entry name" value="ATP-BINDING CASSETTE SUB-FAMILY B"/>
    <property type="match status" value="1"/>
</dbReference>
<feature type="domain" description="ABC transporter" evidence="9">
    <location>
        <begin position="1007"/>
        <end position="1236"/>
    </location>
</feature>
<keyword evidence="12" id="KW-1185">Reference proteome</keyword>
<feature type="transmembrane region" description="Helical" evidence="8">
    <location>
        <begin position="791"/>
        <end position="812"/>
    </location>
</feature>